<reference evidence="3" key="1">
    <citation type="journal article" date="2015" name="Nature">
        <title>Complex archaea that bridge the gap between prokaryotes and eukaryotes.</title>
        <authorList>
            <person name="Spang A."/>
            <person name="Saw J.H."/>
            <person name="Jorgensen S.L."/>
            <person name="Zaremba-Niedzwiedzka K."/>
            <person name="Martijn J."/>
            <person name="Lind A.E."/>
            <person name="van Eijk R."/>
            <person name="Schleper C."/>
            <person name="Guy L."/>
            <person name="Ettema T.J."/>
        </authorList>
    </citation>
    <scope>NUCLEOTIDE SEQUENCE</scope>
</reference>
<evidence type="ECO:0000313" key="3">
    <source>
        <dbReference type="EMBL" id="KKN12618.1"/>
    </source>
</evidence>
<name>A0A0F9R598_9ZZZZ</name>
<proteinExistence type="inferred from homology"/>
<dbReference type="PANTHER" id="PTHR46268:SF6">
    <property type="entry name" value="UNIVERSAL STRESS PROTEIN UP12"/>
    <property type="match status" value="1"/>
</dbReference>
<dbReference type="InterPro" id="IPR006016">
    <property type="entry name" value="UspA"/>
</dbReference>
<protein>
    <recommendedName>
        <fullName evidence="2">UspA domain-containing protein</fullName>
    </recommendedName>
</protein>
<comment type="caution">
    <text evidence="3">The sequence shown here is derived from an EMBL/GenBank/DDBJ whole genome shotgun (WGS) entry which is preliminary data.</text>
</comment>
<feature type="domain" description="UspA" evidence="2">
    <location>
        <begin position="1"/>
        <end position="133"/>
    </location>
</feature>
<dbReference type="InterPro" id="IPR006015">
    <property type="entry name" value="Universal_stress_UspA"/>
</dbReference>
<dbReference type="PANTHER" id="PTHR46268">
    <property type="entry name" value="STRESS RESPONSE PROTEIN NHAX"/>
    <property type="match status" value="1"/>
</dbReference>
<sequence>MKKIILPTDFSANAQKAIDYAIHLFKNEPCKFYLLHAYHSAPSSPGNKQTAKSELKNFTQMLKANRSNEDHHFKAIVITNSIINALEKTIKKKEADYVFMGTKGSSALQEIFMGSNTVSVIKYLENCPIMAVPSDYDLGSTKEILFATDFKHAFTPSELRPLIQIAKLGGSALAVVHIKAEEQLSGAQKANKILLEKSLESVNSKFMEVAMNDTITSTIFELGKENKNIGMVALLKTQHGYFDRLLREPILKNIASKTELPFLVLPKI</sequence>
<dbReference type="AlphaFoldDB" id="A0A0F9R598"/>
<organism evidence="3">
    <name type="scientific">marine sediment metagenome</name>
    <dbReference type="NCBI Taxonomy" id="412755"/>
    <lineage>
        <taxon>unclassified sequences</taxon>
        <taxon>metagenomes</taxon>
        <taxon>ecological metagenomes</taxon>
    </lineage>
</organism>
<dbReference type="Gene3D" id="3.40.50.12370">
    <property type="match status" value="1"/>
</dbReference>
<dbReference type="CDD" id="cd00293">
    <property type="entry name" value="USP-like"/>
    <property type="match status" value="1"/>
</dbReference>
<dbReference type="Pfam" id="PF00582">
    <property type="entry name" value="Usp"/>
    <property type="match status" value="1"/>
</dbReference>
<dbReference type="EMBL" id="LAZR01004012">
    <property type="protein sequence ID" value="KKN12618.1"/>
    <property type="molecule type" value="Genomic_DNA"/>
</dbReference>
<comment type="similarity">
    <text evidence="1">Belongs to the universal stress protein A family.</text>
</comment>
<dbReference type="PRINTS" id="PR01438">
    <property type="entry name" value="UNVRSLSTRESS"/>
</dbReference>
<dbReference type="SUPFAM" id="SSF52402">
    <property type="entry name" value="Adenine nucleotide alpha hydrolases-like"/>
    <property type="match status" value="2"/>
</dbReference>
<accession>A0A0F9R598</accession>
<evidence type="ECO:0000259" key="2">
    <source>
        <dbReference type="Pfam" id="PF00582"/>
    </source>
</evidence>
<evidence type="ECO:0000256" key="1">
    <source>
        <dbReference type="ARBA" id="ARBA00008791"/>
    </source>
</evidence>
<gene>
    <name evidence="3" type="ORF">LCGC14_1014610</name>
</gene>